<organism evidence="2 3">
    <name type="scientific">Sphingobacterium gobiense</name>
    <dbReference type="NCBI Taxonomy" id="1382456"/>
    <lineage>
        <taxon>Bacteria</taxon>
        <taxon>Pseudomonadati</taxon>
        <taxon>Bacteroidota</taxon>
        <taxon>Sphingobacteriia</taxon>
        <taxon>Sphingobacteriales</taxon>
        <taxon>Sphingobacteriaceae</taxon>
        <taxon>Sphingobacterium</taxon>
    </lineage>
</organism>
<feature type="region of interest" description="Disordered" evidence="1">
    <location>
        <begin position="214"/>
        <end position="255"/>
    </location>
</feature>
<keyword evidence="3" id="KW-1185">Reference proteome</keyword>
<protein>
    <submittedName>
        <fullName evidence="2">Uncharacterized protein</fullName>
    </submittedName>
</protein>
<sequence length="255" mass="29248">MDQQKLPTRTFIPTHVGDARQNWYKTKKKPMLEKLDARIKAPESFIIRDIKAFIVDIEKLIEKSGNLAVYFGAATKGEPDVVLLFAGVKQWSNLPETYYILNTKGAFETITLEKAHALRNNYQNDTATLLHESTDDGYTETEYVFFDKETITEILGEFKYQAEKDRINSLKVQLISYADKATEGRFLRRGQVPKYLQRLSVMFTYVKDGKDTSFEEIDPDRYRSTREAQEGILDSGLNSGRPVPPPPPRNIDPVK</sequence>
<proteinExistence type="predicted"/>
<dbReference type="OrthoDB" id="9823307at2"/>
<name>A0A2S9JUQ3_9SPHI</name>
<reference evidence="2 3" key="1">
    <citation type="submission" date="2018-02" db="EMBL/GenBank/DDBJ databases">
        <title>The draft genome of Sphingobacterium gobiense H7.</title>
        <authorList>
            <person name="Li L."/>
            <person name="Liu L."/>
            <person name="Zhang X."/>
            <person name="Wang T."/>
            <person name="Liang L."/>
        </authorList>
    </citation>
    <scope>NUCLEOTIDE SEQUENCE [LARGE SCALE GENOMIC DNA]</scope>
    <source>
        <strain evidence="2 3">ACCC 05757</strain>
    </source>
</reference>
<dbReference type="RefSeq" id="WP_105724330.1">
    <property type="nucleotide sequence ID" value="NZ_PVBS01000001.1"/>
</dbReference>
<evidence type="ECO:0000256" key="1">
    <source>
        <dbReference type="SAM" id="MobiDB-lite"/>
    </source>
</evidence>
<comment type="caution">
    <text evidence="2">The sequence shown here is derived from an EMBL/GenBank/DDBJ whole genome shotgun (WGS) entry which is preliminary data.</text>
</comment>
<gene>
    <name evidence="2" type="ORF">C5749_07180</name>
</gene>
<evidence type="ECO:0000313" key="3">
    <source>
        <dbReference type="Proteomes" id="UP000238642"/>
    </source>
</evidence>
<accession>A0A2S9JUQ3</accession>
<dbReference type="Proteomes" id="UP000238642">
    <property type="component" value="Unassembled WGS sequence"/>
</dbReference>
<dbReference type="EMBL" id="PVBS01000001">
    <property type="protein sequence ID" value="PRD56983.1"/>
    <property type="molecule type" value="Genomic_DNA"/>
</dbReference>
<evidence type="ECO:0000313" key="2">
    <source>
        <dbReference type="EMBL" id="PRD56983.1"/>
    </source>
</evidence>
<dbReference type="AlphaFoldDB" id="A0A2S9JUQ3"/>
<feature type="compositionally biased region" description="Basic and acidic residues" evidence="1">
    <location>
        <begin position="214"/>
        <end position="229"/>
    </location>
</feature>
<feature type="compositionally biased region" description="Pro residues" evidence="1">
    <location>
        <begin position="242"/>
        <end position="255"/>
    </location>
</feature>